<feature type="chain" id="PRO_5041935146" evidence="1">
    <location>
        <begin position="18"/>
        <end position="339"/>
    </location>
</feature>
<evidence type="ECO:0000256" key="1">
    <source>
        <dbReference type="SAM" id="SignalP"/>
    </source>
</evidence>
<organism evidence="2 3">
    <name type="scientific">Mycena albidolilacea</name>
    <dbReference type="NCBI Taxonomy" id="1033008"/>
    <lineage>
        <taxon>Eukaryota</taxon>
        <taxon>Fungi</taxon>
        <taxon>Dikarya</taxon>
        <taxon>Basidiomycota</taxon>
        <taxon>Agaricomycotina</taxon>
        <taxon>Agaricomycetes</taxon>
        <taxon>Agaricomycetidae</taxon>
        <taxon>Agaricales</taxon>
        <taxon>Marasmiineae</taxon>
        <taxon>Mycenaceae</taxon>
        <taxon>Mycena</taxon>
    </lineage>
</organism>
<accession>A0AAD6ZKQ9</accession>
<reference evidence="2" key="1">
    <citation type="submission" date="2023-03" db="EMBL/GenBank/DDBJ databases">
        <title>Massive genome expansion in bonnet fungi (Mycena s.s.) driven by repeated elements and novel gene families across ecological guilds.</title>
        <authorList>
            <consortium name="Lawrence Berkeley National Laboratory"/>
            <person name="Harder C.B."/>
            <person name="Miyauchi S."/>
            <person name="Viragh M."/>
            <person name="Kuo A."/>
            <person name="Thoen E."/>
            <person name="Andreopoulos B."/>
            <person name="Lu D."/>
            <person name="Skrede I."/>
            <person name="Drula E."/>
            <person name="Henrissat B."/>
            <person name="Morin E."/>
            <person name="Kohler A."/>
            <person name="Barry K."/>
            <person name="LaButti K."/>
            <person name="Morin E."/>
            <person name="Salamov A."/>
            <person name="Lipzen A."/>
            <person name="Mereny Z."/>
            <person name="Hegedus B."/>
            <person name="Baldrian P."/>
            <person name="Stursova M."/>
            <person name="Weitz H."/>
            <person name="Taylor A."/>
            <person name="Grigoriev I.V."/>
            <person name="Nagy L.G."/>
            <person name="Martin F."/>
            <person name="Kauserud H."/>
        </authorList>
    </citation>
    <scope>NUCLEOTIDE SEQUENCE</scope>
    <source>
        <strain evidence="2">CBHHK002</strain>
    </source>
</reference>
<evidence type="ECO:0000313" key="3">
    <source>
        <dbReference type="Proteomes" id="UP001218218"/>
    </source>
</evidence>
<dbReference type="EMBL" id="JARIHO010000041">
    <property type="protein sequence ID" value="KAJ7327627.1"/>
    <property type="molecule type" value="Genomic_DNA"/>
</dbReference>
<dbReference type="Proteomes" id="UP001218218">
    <property type="component" value="Unassembled WGS sequence"/>
</dbReference>
<feature type="signal peptide" evidence="1">
    <location>
        <begin position="1"/>
        <end position="17"/>
    </location>
</feature>
<comment type="caution">
    <text evidence="2">The sequence shown here is derived from an EMBL/GenBank/DDBJ whole genome shotgun (WGS) entry which is preliminary data.</text>
</comment>
<gene>
    <name evidence="2" type="ORF">DFH08DRAFT_884861</name>
</gene>
<dbReference type="AlphaFoldDB" id="A0AAD6ZKQ9"/>
<keyword evidence="3" id="KW-1185">Reference proteome</keyword>
<evidence type="ECO:0000313" key="2">
    <source>
        <dbReference type="EMBL" id="KAJ7327627.1"/>
    </source>
</evidence>
<proteinExistence type="predicted"/>
<name>A0AAD6ZKQ9_9AGAR</name>
<keyword evidence="1" id="KW-0732">Signal</keyword>
<protein>
    <submittedName>
        <fullName evidence="2">Uncharacterized protein</fullName>
    </submittedName>
</protein>
<sequence>MRLFWTFFAALLTGVTSMKPPDSDALNDVCSGLRISTTIALKAVTIRDNLSPDPTVETMRLDLIDTLLNIGVKFRVGVKTGEAYSRSGAKVAKDYIYALDQFIVGGLHSKDVPDIARSLIKRVTELLANAKELHTYFGAVQTDLEELGMKTERTRQQIDNTIAALQREIDEERDDRERDTVLGVFCGILGLAFPPALAVAGGLALSAHEHHQNVVDQLNDIKPWLVFSDDVNGVLSVVKQAQSATAGQIYYWSQTLDQLESLKDYSTDWLENLSSEWVAKKLLAQWKTVDTKYSQCAYTTSEAHRVLEAHMPPGNSGVGNGGKHIAVEPAALPEDSVPV</sequence>